<comment type="similarity">
    <text evidence="1">Belongs to the peptidase C40 family.</text>
</comment>
<dbReference type="AlphaFoldDB" id="A0A316INR4"/>
<keyword evidence="5" id="KW-0732">Signal</keyword>
<dbReference type="RefSeq" id="WP_109722682.1">
    <property type="nucleotide sequence ID" value="NZ_MSZV01000005.1"/>
</dbReference>
<proteinExistence type="inferred from homology"/>
<comment type="caution">
    <text evidence="7">The sequence shown here is derived from an EMBL/GenBank/DDBJ whole genome shotgun (WGS) entry which is preliminary data.</text>
</comment>
<evidence type="ECO:0000256" key="1">
    <source>
        <dbReference type="ARBA" id="ARBA00007074"/>
    </source>
</evidence>
<keyword evidence="3 7" id="KW-0378">Hydrolase</keyword>
<organism evidence="7 8">
    <name type="scientific">Fulvimonas soli</name>
    <dbReference type="NCBI Taxonomy" id="155197"/>
    <lineage>
        <taxon>Bacteria</taxon>
        <taxon>Pseudomonadati</taxon>
        <taxon>Pseudomonadota</taxon>
        <taxon>Gammaproteobacteria</taxon>
        <taxon>Lysobacterales</taxon>
        <taxon>Rhodanobacteraceae</taxon>
        <taxon>Fulvimonas</taxon>
    </lineage>
</organism>
<feature type="signal peptide" evidence="5">
    <location>
        <begin position="1"/>
        <end position="24"/>
    </location>
</feature>
<evidence type="ECO:0000313" key="7">
    <source>
        <dbReference type="EMBL" id="PWK92108.1"/>
    </source>
</evidence>
<name>A0A316INR4_9GAMM</name>
<dbReference type="EMBL" id="QGHC01000003">
    <property type="protein sequence ID" value="PWK92108.1"/>
    <property type="molecule type" value="Genomic_DNA"/>
</dbReference>
<reference evidence="7 8" key="1">
    <citation type="submission" date="2018-05" db="EMBL/GenBank/DDBJ databases">
        <title>Genomic Encyclopedia of Type Strains, Phase IV (KMG-IV): sequencing the most valuable type-strain genomes for metagenomic binning, comparative biology and taxonomic classification.</title>
        <authorList>
            <person name="Goeker M."/>
        </authorList>
    </citation>
    <scope>NUCLEOTIDE SEQUENCE [LARGE SCALE GENOMIC DNA]</scope>
    <source>
        <strain evidence="7 8">DSM 14263</strain>
    </source>
</reference>
<dbReference type="InterPro" id="IPR000064">
    <property type="entry name" value="NLP_P60_dom"/>
</dbReference>
<dbReference type="SUPFAM" id="SSF54001">
    <property type="entry name" value="Cysteine proteinases"/>
    <property type="match status" value="1"/>
</dbReference>
<evidence type="ECO:0000256" key="3">
    <source>
        <dbReference type="ARBA" id="ARBA00022801"/>
    </source>
</evidence>
<gene>
    <name evidence="7" type="ORF">C7456_103227</name>
</gene>
<evidence type="ECO:0000256" key="5">
    <source>
        <dbReference type="SAM" id="SignalP"/>
    </source>
</evidence>
<evidence type="ECO:0000259" key="6">
    <source>
        <dbReference type="PROSITE" id="PS51935"/>
    </source>
</evidence>
<dbReference type="PROSITE" id="PS51935">
    <property type="entry name" value="NLPC_P60"/>
    <property type="match status" value="1"/>
</dbReference>
<evidence type="ECO:0000313" key="8">
    <source>
        <dbReference type="Proteomes" id="UP000245812"/>
    </source>
</evidence>
<evidence type="ECO:0000256" key="2">
    <source>
        <dbReference type="ARBA" id="ARBA00022670"/>
    </source>
</evidence>
<feature type="domain" description="NlpC/P60" evidence="6">
    <location>
        <begin position="77"/>
        <end position="201"/>
    </location>
</feature>
<keyword evidence="4" id="KW-0788">Thiol protease</keyword>
<dbReference type="PANTHER" id="PTHR47053:SF1">
    <property type="entry name" value="MUREIN DD-ENDOPEPTIDASE MEPH-RELATED"/>
    <property type="match status" value="1"/>
</dbReference>
<dbReference type="Pfam" id="PF00877">
    <property type="entry name" value="NLPC_P60"/>
    <property type="match status" value="1"/>
</dbReference>
<dbReference type="InterPro" id="IPR038765">
    <property type="entry name" value="Papain-like_cys_pep_sf"/>
</dbReference>
<dbReference type="Gene3D" id="3.90.1720.10">
    <property type="entry name" value="endopeptidase domain like (from Nostoc punctiforme)"/>
    <property type="match status" value="1"/>
</dbReference>
<dbReference type="GO" id="GO:0006508">
    <property type="term" value="P:proteolysis"/>
    <property type="evidence" value="ECO:0007669"/>
    <property type="project" value="UniProtKB-KW"/>
</dbReference>
<dbReference type="GO" id="GO:0008234">
    <property type="term" value="F:cysteine-type peptidase activity"/>
    <property type="evidence" value="ECO:0007669"/>
    <property type="project" value="UniProtKB-KW"/>
</dbReference>
<keyword evidence="2" id="KW-0645">Protease</keyword>
<dbReference type="PANTHER" id="PTHR47053">
    <property type="entry name" value="MUREIN DD-ENDOPEPTIDASE MEPH-RELATED"/>
    <property type="match status" value="1"/>
</dbReference>
<dbReference type="InterPro" id="IPR051202">
    <property type="entry name" value="Peptidase_C40"/>
</dbReference>
<feature type="chain" id="PRO_5016395484" evidence="5">
    <location>
        <begin position="25"/>
        <end position="207"/>
    </location>
</feature>
<sequence length="207" mass="22141">MPIQRLTAAAALLVALLLAAPAQASPDTAIPAPSVAAPQPLLGQMPVLNPAQALAQSTLPTDIDRLLHLDQVVGAGSELRQALVSLAMQLRDIRYVRGGRDPSTGFDCSGFVRYVFAHAIGLELPANSAAQFLAGLKIRRDEMQPGDLVFFRTGRRGISHVGIYLDNGRFIHSPSRGKSVEVSSLDEAYWAKHFAGARRPEGIARNG</sequence>
<keyword evidence="8" id="KW-1185">Reference proteome</keyword>
<evidence type="ECO:0000256" key="4">
    <source>
        <dbReference type="ARBA" id="ARBA00022807"/>
    </source>
</evidence>
<dbReference type="OrthoDB" id="9807055at2"/>
<dbReference type="Proteomes" id="UP000245812">
    <property type="component" value="Unassembled WGS sequence"/>
</dbReference>
<protein>
    <submittedName>
        <fullName evidence="7">Cell wall-associated NlpC family hydrolase</fullName>
    </submittedName>
</protein>
<accession>A0A316INR4</accession>